<feature type="signal peptide" evidence="2">
    <location>
        <begin position="1"/>
        <end position="28"/>
    </location>
</feature>
<protein>
    <recommendedName>
        <fullName evidence="5">Secreted protein</fullName>
    </recommendedName>
</protein>
<sequence length="99" mass="11041">MEGKQRRKNPTFGWPLLALFSLPLVSLSQRRSASRLPAPRRSSSRTLPEINTTGDYSLCHSSASPRAALPLVSPRRAALPLDLLVHQRGLLSPPRFWTQ</sequence>
<keyword evidence="4" id="KW-1185">Reference proteome</keyword>
<proteinExistence type="predicted"/>
<evidence type="ECO:0000256" key="2">
    <source>
        <dbReference type="SAM" id="SignalP"/>
    </source>
</evidence>
<accession>A0AAV2EM77</accession>
<organism evidence="3 4">
    <name type="scientific">Linum trigynum</name>
    <dbReference type="NCBI Taxonomy" id="586398"/>
    <lineage>
        <taxon>Eukaryota</taxon>
        <taxon>Viridiplantae</taxon>
        <taxon>Streptophyta</taxon>
        <taxon>Embryophyta</taxon>
        <taxon>Tracheophyta</taxon>
        <taxon>Spermatophyta</taxon>
        <taxon>Magnoliopsida</taxon>
        <taxon>eudicotyledons</taxon>
        <taxon>Gunneridae</taxon>
        <taxon>Pentapetalae</taxon>
        <taxon>rosids</taxon>
        <taxon>fabids</taxon>
        <taxon>Malpighiales</taxon>
        <taxon>Linaceae</taxon>
        <taxon>Linum</taxon>
    </lineage>
</organism>
<dbReference type="AlphaFoldDB" id="A0AAV2EM77"/>
<feature type="compositionally biased region" description="Low complexity" evidence="1">
    <location>
        <begin position="30"/>
        <end position="45"/>
    </location>
</feature>
<feature type="region of interest" description="Disordered" evidence="1">
    <location>
        <begin position="30"/>
        <end position="51"/>
    </location>
</feature>
<evidence type="ECO:0000256" key="1">
    <source>
        <dbReference type="SAM" id="MobiDB-lite"/>
    </source>
</evidence>
<feature type="chain" id="PRO_5043606761" description="Secreted protein" evidence="2">
    <location>
        <begin position="29"/>
        <end position="99"/>
    </location>
</feature>
<evidence type="ECO:0008006" key="5">
    <source>
        <dbReference type="Google" id="ProtNLM"/>
    </source>
</evidence>
<name>A0AAV2EM77_9ROSI</name>
<reference evidence="3 4" key="1">
    <citation type="submission" date="2024-04" db="EMBL/GenBank/DDBJ databases">
        <authorList>
            <person name="Fracassetti M."/>
        </authorList>
    </citation>
    <scope>NUCLEOTIDE SEQUENCE [LARGE SCALE GENOMIC DNA]</scope>
</reference>
<gene>
    <name evidence="3" type="ORF">LTRI10_LOCUS27910</name>
</gene>
<evidence type="ECO:0000313" key="3">
    <source>
        <dbReference type="EMBL" id="CAL1386894.1"/>
    </source>
</evidence>
<dbReference type="Proteomes" id="UP001497516">
    <property type="component" value="Chromosome 5"/>
</dbReference>
<evidence type="ECO:0000313" key="4">
    <source>
        <dbReference type="Proteomes" id="UP001497516"/>
    </source>
</evidence>
<keyword evidence="2" id="KW-0732">Signal</keyword>
<dbReference type="EMBL" id="OZ034818">
    <property type="protein sequence ID" value="CAL1386894.1"/>
    <property type="molecule type" value="Genomic_DNA"/>
</dbReference>